<organism evidence="2">
    <name type="scientific">Timema poppense</name>
    <name type="common">Walking stick</name>
    <dbReference type="NCBI Taxonomy" id="170557"/>
    <lineage>
        <taxon>Eukaryota</taxon>
        <taxon>Metazoa</taxon>
        <taxon>Ecdysozoa</taxon>
        <taxon>Arthropoda</taxon>
        <taxon>Hexapoda</taxon>
        <taxon>Insecta</taxon>
        <taxon>Pterygota</taxon>
        <taxon>Neoptera</taxon>
        <taxon>Polyneoptera</taxon>
        <taxon>Phasmatodea</taxon>
        <taxon>Timematodea</taxon>
        <taxon>Timematoidea</taxon>
        <taxon>Timematidae</taxon>
        <taxon>Timema</taxon>
    </lineage>
</organism>
<evidence type="ECO:0008006" key="3">
    <source>
        <dbReference type="Google" id="ProtNLM"/>
    </source>
</evidence>
<evidence type="ECO:0000313" key="2">
    <source>
        <dbReference type="EMBL" id="CAD7406411.1"/>
    </source>
</evidence>
<accession>A0A7R9D4H4</accession>
<dbReference type="EMBL" id="OD002874">
    <property type="protein sequence ID" value="CAD7406411.1"/>
    <property type="molecule type" value="Genomic_DNA"/>
</dbReference>
<evidence type="ECO:0000256" key="1">
    <source>
        <dbReference type="SAM" id="MobiDB-lite"/>
    </source>
</evidence>
<dbReference type="AlphaFoldDB" id="A0A7R9D4H4"/>
<proteinExistence type="predicted"/>
<feature type="region of interest" description="Disordered" evidence="1">
    <location>
        <begin position="332"/>
        <end position="370"/>
    </location>
</feature>
<name>A0A7R9D4H4_TIMPO</name>
<reference evidence="2" key="1">
    <citation type="submission" date="2020-11" db="EMBL/GenBank/DDBJ databases">
        <authorList>
            <person name="Tran Van P."/>
        </authorList>
    </citation>
    <scope>NUCLEOTIDE SEQUENCE</scope>
</reference>
<sequence length="370" mass="40575">MGYTSIESSQDSKYGPVKSLNLFVDAKYVLRLKTRISEREDVSDFRYPALLPSDHPVVTRLIHETHVKANHVGVQGLLSLLRERFWIVKGSMRQRYEPCARAIGGIMNIGSSVTRLCPGTSSMNLVLWREVVEWGKWFNCLETPPSSFATPPFHFSTLMSPMIAWGVQPEDPNSLDQLLQFTENGVCRADGDWSMDYWDPYGLDEGLRGCITTGVTTSTPQETSLLIGATHDATDVLRPSPGILPLVPLPSAPLYAVGNASPSVCADLDTLDRLIYKYRLQVATRLTTYYMCSSLSLSQTPLYRNELVPFCQLGDCTNELETGNGTTVLPPPLATSLPHHSAGAPPLSPGDGARAPTVLRETGPMESAMA</sequence>
<gene>
    <name evidence="2" type="ORF">TPSB3V08_LOCUS5396</name>
</gene>
<protein>
    <recommendedName>
        <fullName evidence="3">Integrase zinc-binding domain-containing protein</fullName>
    </recommendedName>
</protein>